<evidence type="ECO:0000259" key="4">
    <source>
        <dbReference type="SMART" id="SM00893"/>
    </source>
</evidence>
<protein>
    <recommendedName>
        <fullName evidence="3">Protein FixA</fullName>
    </recommendedName>
</protein>
<keyword evidence="6" id="KW-1185">Reference proteome</keyword>
<comment type="similarity">
    <text evidence="1">Belongs to the ETF beta-subunit/FixA family.</text>
</comment>
<dbReference type="InterPro" id="IPR000049">
    <property type="entry name" value="ET-Flavoprotein_bsu_CS"/>
</dbReference>
<dbReference type="CDD" id="cd01714">
    <property type="entry name" value="ETF_beta"/>
    <property type="match status" value="1"/>
</dbReference>
<evidence type="ECO:0000256" key="3">
    <source>
        <dbReference type="ARBA" id="ARBA00040635"/>
    </source>
</evidence>
<name>A0A4U1BFQ5_9GAMM</name>
<proteinExistence type="inferred from homology"/>
<dbReference type="Proteomes" id="UP000305674">
    <property type="component" value="Unassembled WGS sequence"/>
</dbReference>
<dbReference type="Gene3D" id="3.40.50.620">
    <property type="entry name" value="HUPs"/>
    <property type="match status" value="1"/>
</dbReference>
<dbReference type="OrthoDB" id="9804960at2"/>
<dbReference type="InterPro" id="IPR014729">
    <property type="entry name" value="Rossmann-like_a/b/a_fold"/>
</dbReference>
<sequence length="257" mass="26939">MKILACYKLVPEEQDISVQAGGAIDTGKASMKISQFDLSAVEAAVQLKAQQGDGHITALSMGGKSLEAPKAKKDILSRGPDALTLAVDDSFDGALPHHTARVLAAAARKSDFDLIICGDGSGDLYAQQVGLLLGEQLQLPNINGVSKIVGAEAGVLTVERELDDEVEVLAIPLPAVIAVSADINEPQIPSMKAILGAAKKPSTVLGLADLELEPVPALAEMLAIKAPEQQERKRILIEGDGDDEIAEFADHLRKAAN</sequence>
<evidence type="ECO:0000313" key="6">
    <source>
        <dbReference type="Proteomes" id="UP000305674"/>
    </source>
</evidence>
<dbReference type="PROSITE" id="PS01065">
    <property type="entry name" value="ETF_BETA"/>
    <property type="match status" value="1"/>
</dbReference>
<keyword evidence="2" id="KW-0249">Electron transport</keyword>
<evidence type="ECO:0000313" key="5">
    <source>
        <dbReference type="EMBL" id="TKB49250.1"/>
    </source>
</evidence>
<comment type="caution">
    <text evidence="5">The sequence shown here is derived from an EMBL/GenBank/DDBJ whole genome shotgun (WGS) entry which is preliminary data.</text>
</comment>
<dbReference type="GO" id="GO:0009055">
    <property type="term" value="F:electron transfer activity"/>
    <property type="evidence" value="ECO:0007669"/>
    <property type="project" value="InterPro"/>
</dbReference>
<evidence type="ECO:0000256" key="1">
    <source>
        <dbReference type="ARBA" id="ARBA00007557"/>
    </source>
</evidence>
<dbReference type="FunFam" id="3.40.50.620:FF:000072">
    <property type="entry name" value="Protein FixA homolog"/>
    <property type="match status" value="1"/>
</dbReference>
<dbReference type="InterPro" id="IPR014730">
    <property type="entry name" value="ETF_a/b_N"/>
</dbReference>
<accession>A0A4U1BFQ5</accession>
<dbReference type="RefSeq" id="WP_136852617.1">
    <property type="nucleotide sequence ID" value="NZ_SWCI01000004.1"/>
</dbReference>
<dbReference type="AlphaFoldDB" id="A0A4U1BFQ5"/>
<reference evidence="5 6" key="1">
    <citation type="submission" date="2019-04" db="EMBL/GenBank/DDBJ databases">
        <authorList>
            <person name="Hwang J.C."/>
        </authorList>
    </citation>
    <scope>NUCLEOTIDE SEQUENCE [LARGE SCALE GENOMIC DNA]</scope>
    <source>
        <strain evidence="5 6">IMCC35001</strain>
    </source>
</reference>
<dbReference type="PANTHER" id="PTHR21294">
    <property type="entry name" value="ELECTRON TRANSFER FLAVOPROTEIN BETA-SUBUNIT"/>
    <property type="match status" value="1"/>
</dbReference>
<dbReference type="InterPro" id="IPR033948">
    <property type="entry name" value="ETF_beta_N"/>
</dbReference>
<dbReference type="InterPro" id="IPR012255">
    <property type="entry name" value="ETF_b"/>
</dbReference>
<gene>
    <name evidence="5" type="primary">fixA</name>
    <name evidence="5" type="ORF">FCL40_07890</name>
</gene>
<dbReference type="NCBIfam" id="NF002888">
    <property type="entry name" value="PRK03359.1"/>
    <property type="match status" value="1"/>
</dbReference>
<dbReference type="SUPFAM" id="SSF52402">
    <property type="entry name" value="Adenine nucleotide alpha hydrolases-like"/>
    <property type="match status" value="1"/>
</dbReference>
<keyword evidence="2" id="KW-0813">Transport</keyword>
<dbReference type="SMART" id="SM00893">
    <property type="entry name" value="ETF"/>
    <property type="match status" value="1"/>
</dbReference>
<organism evidence="5 6">
    <name type="scientific">Ferrimonas sediminicola</name>
    <dbReference type="NCBI Taxonomy" id="2569538"/>
    <lineage>
        <taxon>Bacteria</taxon>
        <taxon>Pseudomonadati</taxon>
        <taxon>Pseudomonadota</taxon>
        <taxon>Gammaproteobacteria</taxon>
        <taxon>Alteromonadales</taxon>
        <taxon>Ferrimonadaceae</taxon>
        <taxon>Ferrimonas</taxon>
    </lineage>
</organism>
<dbReference type="PIRSF" id="PIRSF000090">
    <property type="entry name" value="Beta-ETF"/>
    <property type="match status" value="1"/>
</dbReference>
<dbReference type="Pfam" id="PF01012">
    <property type="entry name" value="ETF"/>
    <property type="match status" value="1"/>
</dbReference>
<feature type="domain" description="Electron transfer flavoprotein alpha/beta-subunit N-terminal" evidence="4">
    <location>
        <begin position="21"/>
        <end position="214"/>
    </location>
</feature>
<evidence type="ECO:0000256" key="2">
    <source>
        <dbReference type="ARBA" id="ARBA00022982"/>
    </source>
</evidence>
<dbReference type="EMBL" id="SWCI01000004">
    <property type="protein sequence ID" value="TKB49250.1"/>
    <property type="molecule type" value="Genomic_DNA"/>
</dbReference>
<dbReference type="PANTHER" id="PTHR21294:SF17">
    <property type="entry name" value="PROTEIN FIXA"/>
    <property type="match status" value="1"/>
</dbReference>